<evidence type="ECO:0000313" key="2">
    <source>
        <dbReference type="Proteomes" id="UP001420932"/>
    </source>
</evidence>
<dbReference type="Proteomes" id="UP001420932">
    <property type="component" value="Unassembled WGS sequence"/>
</dbReference>
<organism evidence="1 2">
    <name type="scientific">Stephania yunnanensis</name>
    <dbReference type="NCBI Taxonomy" id="152371"/>
    <lineage>
        <taxon>Eukaryota</taxon>
        <taxon>Viridiplantae</taxon>
        <taxon>Streptophyta</taxon>
        <taxon>Embryophyta</taxon>
        <taxon>Tracheophyta</taxon>
        <taxon>Spermatophyta</taxon>
        <taxon>Magnoliopsida</taxon>
        <taxon>Ranunculales</taxon>
        <taxon>Menispermaceae</taxon>
        <taxon>Menispermoideae</taxon>
        <taxon>Cissampelideae</taxon>
        <taxon>Stephania</taxon>
    </lineage>
</organism>
<dbReference type="EMBL" id="JBBNAF010000011">
    <property type="protein sequence ID" value="KAK9099307.1"/>
    <property type="molecule type" value="Genomic_DNA"/>
</dbReference>
<gene>
    <name evidence="1" type="ORF">Syun_026352</name>
</gene>
<comment type="caution">
    <text evidence="1">The sequence shown here is derived from an EMBL/GenBank/DDBJ whole genome shotgun (WGS) entry which is preliminary data.</text>
</comment>
<sequence length="76" mass="9109">MGSSLVMQYLLVIALHYYDLLHFKTDTFETPPTVNEFYLHLHTINHDRVTFIDTRSERFYAKLQTRRQELTQTTSD</sequence>
<protein>
    <submittedName>
        <fullName evidence="1">Uncharacterized protein</fullName>
    </submittedName>
</protein>
<evidence type="ECO:0000313" key="1">
    <source>
        <dbReference type="EMBL" id="KAK9099307.1"/>
    </source>
</evidence>
<accession>A0AAP0EW83</accession>
<name>A0AAP0EW83_9MAGN</name>
<keyword evidence="2" id="KW-1185">Reference proteome</keyword>
<dbReference type="AlphaFoldDB" id="A0AAP0EW83"/>
<proteinExistence type="predicted"/>
<reference evidence="1 2" key="1">
    <citation type="submission" date="2024-01" db="EMBL/GenBank/DDBJ databases">
        <title>Genome assemblies of Stephania.</title>
        <authorList>
            <person name="Yang L."/>
        </authorList>
    </citation>
    <scope>NUCLEOTIDE SEQUENCE [LARGE SCALE GENOMIC DNA]</scope>
    <source>
        <strain evidence="1">YNDBR</strain>
        <tissue evidence="1">Leaf</tissue>
    </source>
</reference>